<accession>A0A844XTF7</accession>
<name>A0A844XTF7_9SPHN</name>
<reference evidence="1 2" key="1">
    <citation type="submission" date="2019-12" db="EMBL/GenBank/DDBJ databases">
        <title>Genomic-based taxomic classification of the family Erythrobacteraceae.</title>
        <authorList>
            <person name="Xu L."/>
        </authorList>
    </citation>
    <scope>NUCLEOTIDE SEQUENCE [LARGE SCALE GENOMIC DNA]</scope>
    <source>
        <strain evidence="1 2">DSM 17792</strain>
    </source>
</reference>
<comment type="caution">
    <text evidence="1">The sequence shown here is derived from an EMBL/GenBank/DDBJ whole genome shotgun (WGS) entry which is preliminary data.</text>
</comment>
<gene>
    <name evidence="1" type="ORF">GRI69_12045</name>
</gene>
<dbReference type="Proteomes" id="UP000448199">
    <property type="component" value="Unassembled WGS sequence"/>
</dbReference>
<proteinExistence type="predicted"/>
<protein>
    <submittedName>
        <fullName evidence="1">WYL domain-containing protein</fullName>
    </submittedName>
</protein>
<keyword evidence="2" id="KW-1185">Reference proteome</keyword>
<evidence type="ECO:0000313" key="1">
    <source>
        <dbReference type="EMBL" id="MXO48990.1"/>
    </source>
</evidence>
<dbReference type="PROSITE" id="PS52050">
    <property type="entry name" value="WYL"/>
    <property type="match status" value="1"/>
</dbReference>
<dbReference type="AlphaFoldDB" id="A0A844XTF7"/>
<dbReference type="OrthoDB" id="7428487at2"/>
<dbReference type="EMBL" id="WTYC01000006">
    <property type="protein sequence ID" value="MXO48990.1"/>
    <property type="molecule type" value="Genomic_DNA"/>
</dbReference>
<organism evidence="1 2">
    <name type="scientific">Qipengyuania vulgaris</name>
    <dbReference type="NCBI Taxonomy" id="291985"/>
    <lineage>
        <taxon>Bacteria</taxon>
        <taxon>Pseudomonadati</taxon>
        <taxon>Pseudomonadota</taxon>
        <taxon>Alphaproteobacteria</taxon>
        <taxon>Sphingomonadales</taxon>
        <taxon>Erythrobacteraceae</taxon>
        <taxon>Qipengyuania</taxon>
    </lineage>
</organism>
<evidence type="ECO:0000313" key="2">
    <source>
        <dbReference type="Proteomes" id="UP000448199"/>
    </source>
</evidence>
<sequence>MQHENSFETAQAVVGQAMSERLMIRAIYNAAELTLAPHQIVLRNDALYLGAVNPKKNRRVDEEPSLGYFKLDGLSDLALTDERFEPLPAEACGPAREGDQVIVALD</sequence>
<dbReference type="RefSeq" id="WP_160728523.1">
    <property type="nucleotide sequence ID" value="NZ_WTYC01000006.1"/>
</dbReference>